<accession>A0AAV8ZRF5</accession>
<dbReference type="EMBL" id="JANEYF010000465">
    <property type="protein sequence ID" value="KAJ8969761.1"/>
    <property type="molecule type" value="Genomic_DNA"/>
</dbReference>
<feature type="domain" description="Peptidase A2" evidence="2">
    <location>
        <begin position="237"/>
        <end position="251"/>
    </location>
</feature>
<dbReference type="InterPro" id="IPR001995">
    <property type="entry name" value="Peptidase_A2_cat"/>
</dbReference>
<reference evidence="3" key="1">
    <citation type="journal article" date="2023" name="Insect Mol. Biol.">
        <title>Genome sequencing provides insights into the evolution of gene families encoding plant cell wall-degrading enzymes in longhorned beetles.</title>
        <authorList>
            <person name="Shin N.R."/>
            <person name="Okamura Y."/>
            <person name="Kirsch R."/>
            <person name="Pauchet Y."/>
        </authorList>
    </citation>
    <scope>NUCLEOTIDE SEQUENCE</scope>
    <source>
        <strain evidence="3">RBIC_L_NR</strain>
    </source>
</reference>
<dbReference type="GO" id="GO:0004190">
    <property type="term" value="F:aspartic-type endopeptidase activity"/>
    <property type="evidence" value="ECO:0007669"/>
    <property type="project" value="InterPro"/>
</dbReference>
<evidence type="ECO:0000313" key="3">
    <source>
        <dbReference type="EMBL" id="KAJ8969761.1"/>
    </source>
</evidence>
<dbReference type="PANTHER" id="PTHR33198">
    <property type="entry name" value="ANK_REP_REGION DOMAIN-CONTAINING PROTEIN-RELATED"/>
    <property type="match status" value="1"/>
</dbReference>
<dbReference type="Proteomes" id="UP001162156">
    <property type="component" value="Unassembled WGS sequence"/>
</dbReference>
<dbReference type="PROSITE" id="PS50175">
    <property type="entry name" value="ASP_PROT_RETROV"/>
    <property type="match status" value="1"/>
</dbReference>
<dbReference type="PANTHER" id="PTHR33198:SF20">
    <property type="entry name" value="RETROTRANSPOSON GAG DOMAIN-CONTAINING PROTEIN"/>
    <property type="match status" value="1"/>
</dbReference>
<evidence type="ECO:0000313" key="4">
    <source>
        <dbReference type="Proteomes" id="UP001162156"/>
    </source>
</evidence>
<name>A0AAV8ZRF5_9CUCU</name>
<proteinExistence type="predicted"/>
<evidence type="ECO:0000259" key="2">
    <source>
        <dbReference type="PROSITE" id="PS50175"/>
    </source>
</evidence>
<gene>
    <name evidence="3" type="ORF">NQ314_001598</name>
</gene>
<organism evidence="3 4">
    <name type="scientific">Rhamnusium bicolor</name>
    <dbReference type="NCBI Taxonomy" id="1586634"/>
    <lineage>
        <taxon>Eukaryota</taxon>
        <taxon>Metazoa</taxon>
        <taxon>Ecdysozoa</taxon>
        <taxon>Arthropoda</taxon>
        <taxon>Hexapoda</taxon>
        <taxon>Insecta</taxon>
        <taxon>Pterygota</taxon>
        <taxon>Neoptera</taxon>
        <taxon>Endopterygota</taxon>
        <taxon>Coleoptera</taxon>
        <taxon>Polyphaga</taxon>
        <taxon>Cucujiformia</taxon>
        <taxon>Chrysomeloidea</taxon>
        <taxon>Cerambycidae</taxon>
        <taxon>Lepturinae</taxon>
        <taxon>Rhagiini</taxon>
        <taxon>Rhamnusium</taxon>
    </lineage>
</organism>
<protein>
    <recommendedName>
        <fullName evidence="2">Peptidase A2 domain-containing protein</fullName>
    </recommendedName>
</protein>
<sequence>MGNEVDKIFYNSNRKQEGFPTYDDLKAFFDSIYTKKTNVIYERAKFNQRDQREGETAEEYITELLKLVRNCKYGELSEELIRDRLVVGIKDRDLSERLQMDEELTMQKAIQRVQQAETVKKQNKAIRQEATINIEQVHHKAGKESRNKWKKGTREEGKNSRKDVQGVQENIITQYLNVPQLKTQRRIREVHETEEDSSCEELELEVGSICINDINKKGNQSSEEPWSIELMVANESVNFKIDTGADETVISVPTYKKIGGEAEAN</sequence>
<keyword evidence="4" id="KW-1185">Reference proteome</keyword>
<feature type="region of interest" description="Disordered" evidence="1">
    <location>
        <begin position="138"/>
        <end position="163"/>
    </location>
</feature>
<dbReference type="AlphaFoldDB" id="A0AAV8ZRF5"/>
<comment type="caution">
    <text evidence="3">The sequence shown here is derived from an EMBL/GenBank/DDBJ whole genome shotgun (WGS) entry which is preliminary data.</text>
</comment>
<evidence type="ECO:0000256" key="1">
    <source>
        <dbReference type="SAM" id="MobiDB-lite"/>
    </source>
</evidence>
<dbReference type="GO" id="GO:0006508">
    <property type="term" value="P:proteolysis"/>
    <property type="evidence" value="ECO:0007669"/>
    <property type="project" value="InterPro"/>
</dbReference>